<organism evidence="2 3">
    <name type="scientific">Serratia marcescens</name>
    <dbReference type="NCBI Taxonomy" id="615"/>
    <lineage>
        <taxon>Bacteria</taxon>
        <taxon>Pseudomonadati</taxon>
        <taxon>Pseudomonadota</taxon>
        <taxon>Gammaproteobacteria</taxon>
        <taxon>Enterobacterales</taxon>
        <taxon>Yersiniaceae</taxon>
        <taxon>Serratia</taxon>
    </lineage>
</organism>
<dbReference type="Pfam" id="PF04917">
    <property type="entry name" value="Shufflon_N"/>
    <property type="match status" value="1"/>
</dbReference>
<dbReference type="EMBL" id="VOUQ01000015">
    <property type="protein sequence ID" value="TXE28327.1"/>
    <property type="molecule type" value="Genomic_DNA"/>
</dbReference>
<gene>
    <name evidence="2" type="primary">pilV</name>
    <name evidence="2" type="ORF">FOT62_21410</name>
</gene>
<dbReference type="InterPro" id="IPR007001">
    <property type="entry name" value="Shufflon_N"/>
</dbReference>
<comment type="caution">
    <text evidence="2">The sequence shown here is derived from an EMBL/GenBank/DDBJ whole genome shotgun (WGS) entry which is preliminary data.</text>
</comment>
<evidence type="ECO:0000313" key="2">
    <source>
        <dbReference type="EMBL" id="TXE28327.1"/>
    </source>
</evidence>
<evidence type="ECO:0000313" key="3">
    <source>
        <dbReference type="Proteomes" id="UP000321126"/>
    </source>
</evidence>
<proteinExistence type="predicted"/>
<sequence>MVWLGACLPAECHGLPFTLGIGAGLPPAHAAVCSLAVCAAGWPRGGVPSTDSGKLLCHVKIVNFSSSLSQAGGHYIRDNQNALEAQIKNGERVTISGQTLLEKGYLPNGFSLDNPWHQHYQLMVMHNPKPPFQLMAFVLTTGGKNTTDDRDIARRIGLPVKAGFTRTPDDLVVATDNGWSISLKDYGISGQQAHLLAWVPACMLPDGEKLPKTGL</sequence>
<reference evidence="2 3" key="1">
    <citation type="submission" date="2019-07" db="EMBL/GenBank/DDBJ databases">
        <title>Serratia strains were isolated from fresh produce.</title>
        <authorList>
            <person name="Cho G.-S."/>
            <person name="Stein M."/>
            <person name="Lee W."/>
            <person name="Suh S.H."/>
            <person name="Franz C.M.A.P."/>
        </authorList>
    </citation>
    <scope>NUCLEOTIDE SEQUENCE [LARGE SCALE GENOMIC DNA]</scope>
    <source>
        <strain evidence="2 3">S16</strain>
    </source>
</reference>
<protein>
    <submittedName>
        <fullName evidence="2">Shufflon system plasmid conjugative transfer pilus tip adhesin PilV</fullName>
    </submittedName>
</protein>
<dbReference type="Proteomes" id="UP000321126">
    <property type="component" value="Unassembled WGS sequence"/>
</dbReference>
<evidence type="ECO:0000259" key="1">
    <source>
        <dbReference type="Pfam" id="PF04917"/>
    </source>
</evidence>
<feature type="domain" description="Bacterial shufflon protein N-terminal" evidence="1">
    <location>
        <begin position="65"/>
        <end position="196"/>
    </location>
</feature>
<accession>A0A5C7BXZ6</accession>
<dbReference type="AlphaFoldDB" id="A0A5C7BXZ6"/>
<name>A0A5C7BXZ6_SERMA</name>